<dbReference type="GO" id="GO:0006310">
    <property type="term" value="P:DNA recombination"/>
    <property type="evidence" value="ECO:0007669"/>
    <property type="project" value="UniProtKB-KW"/>
</dbReference>
<evidence type="ECO:0000259" key="2">
    <source>
        <dbReference type="PROSITE" id="PS51898"/>
    </source>
</evidence>
<dbReference type="Pfam" id="PF00589">
    <property type="entry name" value="Phage_integrase"/>
    <property type="match status" value="1"/>
</dbReference>
<keyword evidence="1" id="KW-0233">DNA recombination</keyword>
<dbReference type="InterPro" id="IPR011010">
    <property type="entry name" value="DNA_brk_join_enz"/>
</dbReference>
<dbReference type="SUPFAM" id="SSF56349">
    <property type="entry name" value="DNA breaking-rejoining enzymes"/>
    <property type="match status" value="1"/>
</dbReference>
<evidence type="ECO:0000256" key="1">
    <source>
        <dbReference type="ARBA" id="ARBA00023172"/>
    </source>
</evidence>
<protein>
    <recommendedName>
        <fullName evidence="2">Tyr recombinase domain-containing protein</fullName>
    </recommendedName>
</protein>
<dbReference type="EMBL" id="NAAC01000015">
    <property type="protein sequence ID" value="RDJ11219.1"/>
    <property type="molecule type" value="Genomic_DNA"/>
</dbReference>
<dbReference type="AlphaFoldDB" id="A0A370KQJ1"/>
<dbReference type="GO" id="GO:0015074">
    <property type="term" value="P:DNA integration"/>
    <property type="evidence" value="ECO:0007669"/>
    <property type="project" value="InterPro"/>
</dbReference>
<dbReference type="InterPro" id="IPR013762">
    <property type="entry name" value="Integrase-like_cat_sf"/>
</dbReference>
<name>A0A370KQJ1_9HYPH</name>
<organism evidence="3 4">
    <name type="scientific">Rhizobium grahamii</name>
    <dbReference type="NCBI Taxonomy" id="1120045"/>
    <lineage>
        <taxon>Bacteria</taxon>
        <taxon>Pseudomonadati</taxon>
        <taxon>Pseudomonadota</taxon>
        <taxon>Alphaproteobacteria</taxon>
        <taxon>Hyphomicrobiales</taxon>
        <taxon>Rhizobiaceae</taxon>
        <taxon>Rhizobium/Agrobacterium group</taxon>
        <taxon>Rhizobium</taxon>
    </lineage>
</organism>
<sequence>MTADVLKLKTAKTNTAVSIEFSPRIISLIEQTQTGDLAFIVSKKGTPLTKESFGNWFRDACRAAGVQKSAHGLRKFSATLAADAGATSHQLMAQFGWVTVKQAEIYTKGADRAHLGKVSSRLVEEQIKLKIAPHLNSGTGDSGKKSTIIET</sequence>
<dbReference type="RefSeq" id="WP_114713229.1">
    <property type="nucleotide sequence ID" value="NZ_KZ857259.1"/>
</dbReference>
<dbReference type="Proteomes" id="UP000254939">
    <property type="component" value="Unassembled WGS sequence"/>
</dbReference>
<dbReference type="PROSITE" id="PS51898">
    <property type="entry name" value="TYR_RECOMBINASE"/>
    <property type="match status" value="1"/>
</dbReference>
<accession>A0A370KQJ1</accession>
<comment type="caution">
    <text evidence="3">The sequence shown here is derived from an EMBL/GenBank/DDBJ whole genome shotgun (WGS) entry which is preliminary data.</text>
</comment>
<proteinExistence type="predicted"/>
<dbReference type="GO" id="GO:0003677">
    <property type="term" value="F:DNA binding"/>
    <property type="evidence" value="ECO:0007669"/>
    <property type="project" value="InterPro"/>
</dbReference>
<dbReference type="InterPro" id="IPR002104">
    <property type="entry name" value="Integrase_catalytic"/>
</dbReference>
<evidence type="ECO:0000313" key="3">
    <source>
        <dbReference type="EMBL" id="RDJ11219.1"/>
    </source>
</evidence>
<reference evidence="3 4" key="1">
    <citation type="submission" date="2017-03" db="EMBL/GenBank/DDBJ databases">
        <title>Genome analysis of Rhizobial strains effectives or ineffectives for nitrogen fixation isolated from bean seeds.</title>
        <authorList>
            <person name="Peralta H."/>
            <person name="Aguilar-Vera A."/>
            <person name="Mora Y."/>
            <person name="Vargas-Lagunas C."/>
            <person name="Girard L."/>
            <person name="Mora J."/>
        </authorList>
    </citation>
    <scope>NUCLEOTIDE SEQUENCE [LARGE SCALE GENOMIC DNA]</scope>
    <source>
        <strain evidence="3 4">CCGM3</strain>
    </source>
</reference>
<dbReference type="OrthoDB" id="7873969at2"/>
<dbReference type="Gene3D" id="1.10.443.10">
    <property type="entry name" value="Intergrase catalytic core"/>
    <property type="match status" value="1"/>
</dbReference>
<gene>
    <name evidence="3" type="ORF">B5K06_13015</name>
</gene>
<evidence type="ECO:0000313" key="4">
    <source>
        <dbReference type="Proteomes" id="UP000254939"/>
    </source>
</evidence>
<feature type="domain" description="Tyr recombinase" evidence="2">
    <location>
        <begin position="1"/>
        <end position="120"/>
    </location>
</feature>